<gene>
    <name evidence="3" type="ORF">TRIP_B200076</name>
</gene>
<dbReference type="Gene3D" id="3.40.50.300">
    <property type="entry name" value="P-loop containing nucleotide triphosphate hydrolases"/>
    <property type="match status" value="2"/>
</dbReference>
<sequence length="458" mass="50409">MLIEISRELTIAEAPDFFEHAVMARLTFENPQFAEAVEQGRWTGNINPLVECWYRDEAGRLVVPRGFARQLCVMARKAGIPFDLVDRRRTLPDVDFAFAGKLRPFQDGAVEAILRHDFGTLAAPTGSGKTVMALAVIAARRQPALIVCHTRELAIQWVDRIGAFLGIEPDDVGMIGAGKKRIGAKVTVALVQSLYRCAEDVAQHVGFILTDECHRTPSRTFTEAVGAFDSRFMLGLSATPWRRDRLSRLIFWYLGDVVHEVDRAALVEQGHLVPVEIVQRPTCFETLKDASEHYQAVLSELTQDPKRNQQIADDVACEAARGSGICLVLSDRKAHAETLRGMLRDRGIRAAALHGGLPAKERARVVDSLQAGKIRVLVATGQLIGEGFDLPALSALFLATPIRFSGRVLQYLGRVLRPAQGKERATVVDFIDKSVPVLRASAAARGRVYNRFSAGGLQ</sequence>
<dbReference type="GO" id="GO:0005524">
    <property type="term" value="F:ATP binding"/>
    <property type="evidence" value="ECO:0007669"/>
    <property type="project" value="InterPro"/>
</dbReference>
<evidence type="ECO:0000259" key="1">
    <source>
        <dbReference type="PROSITE" id="PS51192"/>
    </source>
</evidence>
<proteinExistence type="predicted"/>
<feature type="domain" description="Helicase C-terminal" evidence="2">
    <location>
        <begin position="310"/>
        <end position="458"/>
    </location>
</feature>
<dbReference type="GO" id="GO:0003677">
    <property type="term" value="F:DNA binding"/>
    <property type="evidence" value="ECO:0007669"/>
    <property type="project" value="InterPro"/>
</dbReference>
<dbReference type="CDD" id="cd17926">
    <property type="entry name" value="DEXHc_RE"/>
    <property type="match status" value="1"/>
</dbReference>
<dbReference type="PANTHER" id="PTHR47396">
    <property type="entry name" value="TYPE I RESTRICTION ENZYME ECOKI R PROTEIN"/>
    <property type="match status" value="1"/>
</dbReference>
<dbReference type="SUPFAM" id="SSF52540">
    <property type="entry name" value="P-loop containing nucleoside triphosphate hydrolases"/>
    <property type="match status" value="1"/>
</dbReference>
<dbReference type="PROSITE" id="PS51192">
    <property type="entry name" value="HELICASE_ATP_BIND_1"/>
    <property type="match status" value="1"/>
</dbReference>
<dbReference type="InterPro" id="IPR001650">
    <property type="entry name" value="Helicase_C-like"/>
</dbReference>
<dbReference type="GO" id="GO:0005829">
    <property type="term" value="C:cytosol"/>
    <property type="evidence" value="ECO:0007669"/>
    <property type="project" value="TreeGrafter"/>
</dbReference>
<evidence type="ECO:0000313" key="3">
    <source>
        <dbReference type="EMBL" id="VBB41936.1"/>
    </source>
</evidence>
<dbReference type="Pfam" id="PF04851">
    <property type="entry name" value="ResIII"/>
    <property type="match status" value="1"/>
</dbReference>
<dbReference type="GO" id="GO:0016787">
    <property type="term" value="F:hydrolase activity"/>
    <property type="evidence" value="ECO:0007669"/>
    <property type="project" value="InterPro"/>
</dbReference>
<dbReference type="EMBL" id="UPXX01000013">
    <property type="protein sequence ID" value="VBB41936.1"/>
    <property type="molecule type" value="Genomic_DNA"/>
</dbReference>
<name>A0A653A1M5_UNCDX</name>
<dbReference type="PANTHER" id="PTHR47396:SF1">
    <property type="entry name" value="ATP-DEPENDENT HELICASE IRC3-RELATED"/>
    <property type="match status" value="1"/>
</dbReference>
<dbReference type="SMART" id="SM00487">
    <property type="entry name" value="DEXDc"/>
    <property type="match status" value="1"/>
</dbReference>
<feature type="domain" description="Helicase ATP-binding" evidence="1">
    <location>
        <begin position="110"/>
        <end position="258"/>
    </location>
</feature>
<dbReference type="PROSITE" id="PS51194">
    <property type="entry name" value="HELICASE_CTER"/>
    <property type="match status" value="1"/>
</dbReference>
<accession>A0A653A1M5</accession>
<protein>
    <submittedName>
        <fullName evidence="3">Type III restriction protein res subunit</fullName>
    </submittedName>
</protein>
<dbReference type="InterPro" id="IPR014001">
    <property type="entry name" value="Helicase_ATP-bd"/>
</dbReference>
<evidence type="ECO:0000259" key="2">
    <source>
        <dbReference type="PROSITE" id="PS51194"/>
    </source>
</evidence>
<dbReference type="AlphaFoldDB" id="A0A653A1M5"/>
<dbReference type="InterPro" id="IPR027417">
    <property type="entry name" value="P-loop_NTPase"/>
</dbReference>
<dbReference type="InterPro" id="IPR006935">
    <property type="entry name" value="Helicase/UvrB_N"/>
</dbReference>
<reference evidence="3" key="1">
    <citation type="submission" date="2018-07" db="EMBL/GenBank/DDBJ databases">
        <authorList>
            <consortium name="Genoscope - CEA"/>
            <person name="William W."/>
        </authorList>
    </citation>
    <scope>NUCLEOTIDE SEQUENCE</scope>
    <source>
        <strain evidence="3">IK1</strain>
    </source>
</reference>
<dbReference type="SMART" id="SM00490">
    <property type="entry name" value="HELICc"/>
    <property type="match status" value="1"/>
</dbReference>
<dbReference type="Pfam" id="PF00271">
    <property type="entry name" value="Helicase_C"/>
    <property type="match status" value="1"/>
</dbReference>
<dbReference type="InterPro" id="IPR050742">
    <property type="entry name" value="Helicase_Restrict-Modif_Enz"/>
</dbReference>
<organism evidence="3">
    <name type="scientific">Uncultured Desulfatiglans sp</name>
    <dbReference type="NCBI Taxonomy" id="1748965"/>
    <lineage>
        <taxon>Bacteria</taxon>
        <taxon>Pseudomonadati</taxon>
        <taxon>Thermodesulfobacteriota</taxon>
        <taxon>Desulfobacteria</taxon>
        <taxon>Desulfatiglandales</taxon>
        <taxon>Desulfatiglandaceae</taxon>
        <taxon>Desulfatiglans</taxon>
        <taxon>environmental samples</taxon>
    </lineage>
</organism>